<dbReference type="CTD" id="400224"/>
<dbReference type="STRING" id="8010.ENSELUP00000023068"/>
<gene>
    <name evidence="3" type="primary">PLEKHD1</name>
</gene>
<dbReference type="RefSeq" id="XP_010863648.1">
    <property type="nucleotide sequence ID" value="XM_010865346.4"/>
</dbReference>
<dbReference type="SMART" id="SM00233">
    <property type="entry name" value="PH"/>
    <property type="match status" value="1"/>
</dbReference>
<sequence>MFSSSSKPSSFTPWTSMEQADCDVLDISTKVQLHGVLWKRPFGRPAAKWSRRFFIIKDSFLLYYAENEKRSFETNRFFNIHPKGVIPLGGCVVDHKEDQGMPFAMVINHEDFTGDIVLAADSEIEQNQWLEMLQESGKVTWKNAQLGEAMIRSLEAQGLKLAKEKQEYLVKLMEETEELSVQREQKEELERLNLVLEEEKLKFEEVVLELRAEQEQIKLDLDGTAQSLKGVESEKEELNSLTTLLQKSIEELSHEKERTLELLKEKEQEEGEEVAEEEHQKEDPDQAALPGGAGLRSELRHIEEQMRELQKDKEQAEERLKENQQRAKVLQEEREFYSCQSRTLQQSLTQLTVDKQQTEAELKAEIESRVVLERRLKQAEEALLNLEKGLSSLERSKERDDKMKGDVNQLRKFFEECICAAEIEAKLPSIMKNAVYLHKAAARRIKSCRIQGRTSRQHWLKHSQSFAAASGDSTSMEDLRETARRLTSDSCFRKCVEGHHTVRPGECQERRLTERWRESQEKESDLKERERGRELRKRGSSERLISPE</sequence>
<organism evidence="3 4">
    <name type="scientific">Esox lucius</name>
    <name type="common">Northern pike</name>
    <dbReference type="NCBI Taxonomy" id="8010"/>
    <lineage>
        <taxon>Eukaryota</taxon>
        <taxon>Metazoa</taxon>
        <taxon>Chordata</taxon>
        <taxon>Craniata</taxon>
        <taxon>Vertebrata</taxon>
        <taxon>Euteleostomi</taxon>
        <taxon>Actinopterygii</taxon>
        <taxon>Neopterygii</taxon>
        <taxon>Teleostei</taxon>
        <taxon>Protacanthopterygii</taxon>
        <taxon>Esociformes</taxon>
        <taxon>Esocidae</taxon>
        <taxon>Esox</taxon>
    </lineage>
</organism>
<dbReference type="OrthoDB" id="185175at2759"/>
<dbReference type="PANTHER" id="PTHR14383:SF1">
    <property type="entry name" value="PLECKSTRIN HOMOLOGY DOMAIN-CONTAINING FAMILY D MEMBER 1"/>
    <property type="match status" value="1"/>
</dbReference>
<accession>A0A3P8Z3L5</accession>
<dbReference type="KEGG" id="els:105006688"/>
<feature type="domain" description="PH" evidence="2">
    <location>
        <begin position="30"/>
        <end position="138"/>
    </location>
</feature>
<evidence type="ECO:0000256" key="1">
    <source>
        <dbReference type="SAM" id="MobiDB-lite"/>
    </source>
</evidence>
<feature type="region of interest" description="Disordered" evidence="1">
    <location>
        <begin position="512"/>
        <end position="548"/>
    </location>
</feature>
<dbReference type="CDD" id="cd13281">
    <property type="entry name" value="PH_PLEKHD1"/>
    <property type="match status" value="1"/>
</dbReference>
<proteinExistence type="predicted"/>
<dbReference type="PANTHER" id="PTHR14383">
    <property type="entry name" value="SWAP-70 RECOMBINASE"/>
    <property type="match status" value="1"/>
</dbReference>
<evidence type="ECO:0000313" key="3">
    <source>
        <dbReference type="Ensembl" id="ENSELUP00000023068.1"/>
    </source>
</evidence>
<feature type="compositionally biased region" description="Basic and acidic residues" evidence="1">
    <location>
        <begin position="512"/>
        <end position="541"/>
    </location>
</feature>
<dbReference type="Gene3D" id="2.30.29.30">
    <property type="entry name" value="Pleckstrin-homology domain (PH domain)/Phosphotyrosine-binding domain (PTB)"/>
    <property type="match status" value="1"/>
</dbReference>
<reference evidence="3" key="2">
    <citation type="submission" date="2020-02" db="EMBL/GenBank/DDBJ databases">
        <title>Esox lucius (northern pike) genome, fEsoLuc1, primary haplotype.</title>
        <authorList>
            <person name="Myers G."/>
            <person name="Karagic N."/>
            <person name="Meyer A."/>
            <person name="Pippel M."/>
            <person name="Reichard M."/>
            <person name="Winkler S."/>
            <person name="Tracey A."/>
            <person name="Sims Y."/>
            <person name="Howe K."/>
            <person name="Rhie A."/>
            <person name="Formenti G."/>
            <person name="Durbin R."/>
            <person name="Fedrigo O."/>
            <person name="Jarvis E.D."/>
        </authorList>
    </citation>
    <scope>NUCLEOTIDE SEQUENCE [LARGE SCALE GENOMIC DNA]</scope>
</reference>
<reference evidence="4" key="1">
    <citation type="journal article" date="2014" name="PLoS ONE">
        <title>The genome and linkage map of the northern pike (Esox lucius): conserved synteny revealed between the salmonid sister group and the Neoteleostei.</title>
        <authorList>
            <person name="Rondeau E.B."/>
            <person name="Minkley D.R."/>
            <person name="Leong J.S."/>
            <person name="Messmer A.M."/>
            <person name="Jantzen J.R."/>
            <person name="von Schalburg K.R."/>
            <person name="Lemon C."/>
            <person name="Bird N.H."/>
            <person name="Koop B.F."/>
        </authorList>
    </citation>
    <scope>NUCLEOTIDE SEQUENCE</scope>
</reference>
<evidence type="ECO:0000259" key="2">
    <source>
        <dbReference type="PROSITE" id="PS50003"/>
    </source>
</evidence>
<dbReference type="InterPro" id="IPR011993">
    <property type="entry name" value="PH-like_dom_sf"/>
</dbReference>
<protein>
    <recommendedName>
        <fullName evidence="2">PH domain-containing protein</fullName>
    </recommendedName>
</protein>
<evidence type="ECO:0000313" key="4">
    <source>
        <dbReference type="Proteomes" id="UP000265140"/>
    </source>
</evidence>
<reference evidence="3" key="4">
    <citation type="submission" date="2025-09" db="UniProtKB">
        <authorList>
            <consortium name="Ensembl"/>
        </authorList>
    </citation>
    <scope>IDENTIFICATION</scope>
</reference>
<dbReference type="GeneTree" id="ENSGT00950000183017"/>
<dbReference type="InterPro" id="IPR001849">
    <property type="entry name" value="PH_domain"/>
</dbReference>
<dbReference type="Bgee" id="ENSELUG00000021989">
    <property type="expression patterns" value="Expressed in camera-type eye and 4 other cell types or tissues"/>
</dbReference>
<dbReference type="AlphaFoldDB" id="A0A3P8Z3L5"/>
<feature type="region of interest" description="Disordered" evidence="1">
    <location>
        <begin position="264"/>
        <end position="292"/>
    </location>
</feature>
<dbReference type="SUPFAM" id="SSF50729">
    <property type="entry name" value="PH domain-like"/>
    <property type="match status" value="1"/>
</dbReference>
<dbReference type="Ensembl" id="ENSELUT00000034171.3">
    <property type="protein sequence ID" value="ENSELUP00000023068.1"/>
    <property type="gene ID" value="ENSELUG00000021989.3"/>
</dbReference>
<keyword evidence="4" id="KW-1185">Reference proteome</keyword>
<dbReference type="Proteomes" id="UP000265140">
    <property type="component" value="Chromosome 15"/>
</dbReference>
<dbReference type="PROSITE" id="PS50003">
    <property type="entry name" value="PH_DOMAIN"/>
    <property type="match status" value="1"/>
</dbReference>
<dbReference type="GeneID" id="105006688"/>
<name>A0A3P8Z3L5_ESOLU</name>
<dbReference type="Pfam" id="PF00169">
    <property type="entry name" value="PH"/>
    <property type="match status" value="1"/>
</dbReference>
<reference evidence="3" key="3">
    <citation type="submission" date="2025-08" db="UniProtKB">
        <authorList>
            <consortium name="Ensembl"/>
        </authorList>
    </citation>
    <scope>IDENTIFICATION</scope>
</reference>